<name>A0AAE0BBR8_9CHLO</name>
<evidence type="ECO:0008006" key="3">
    <source>
        <dbReference type="Google" id="ProtNLM"/>
    </source>
</evidence>
<keyword evidence="2" id="KW-1185">Reference proteome</keyword>
<dbReference type="PROSITE" id="PS51257">
    <property type="entry name" value="PROKAR_LIPOPROTEIN"/>
    <property type="match status" value="1"/>
</dbReference>
<gene>
    <name evidence="1" type="ORF">CYMTET_56208</name>
</gene>
<dbReference type="SUPFAM" id="SSF53474">
    <property type="entry name" value="alpha/beta-Hydrolases"/>
    <property type="match status" value="1"/>
</dbReference>
<dbReference type="PANTHER" id="PTHR46438:SF2">
    <property type="entry name" value="ALPHA_BETA-HYDROLASES SUPERFAMILY PROTEIN"/>
    <property type="match status" value="1"/>
</dbReference>
<evidence type="ECO:0000313" key="2">
    <source>
        <dbReference type="Proteomes" id="UP001190700"/>
    </source>
</evidence>
<dbReference type="Gene3D" id="3.40.50.1820">
    <property type="entry name" value="alpha/beta hydrolase"/>
    <property type="match status" value="1"/>
</dbReference>
<dbReference type="EMBL" id="LGRX02035692">
    <property type="protein sequence ID" value="KAK3233506.1"/>
    <property type="molecule type" value="Genomic_DNA"/>
</dbReference>
<sequence>MEVVGRPCYLLGNSIGGYLALAAATACSSTFFRGVHLINPAGRMLTSEEYTQEVEELGGSVKRRTKSGVIDLSEPYKPFPACLLHVFGKLILTVARPFIGLLCRGVYPVNPDAVDKRMTTNIIRDANDPRAIGVLVSGVAWDLSPNPPASDFAFWANTVLPYSCRFHTFHQRPNCECSMKEKHVVGTL</sequence>
<accession>A0AAE0BBR8</accession>
<dbReference type="AlphaFoldDB" id="A0AAE0BBR8"/>
<dbReference type="InterPro" id="IPR029058">
    <property type="entry name" value="AB_hydrolase_fold"/>
</dbReference>
<evidence type="ECO:0000313" key="1">
    <source>
        <dbReference type="EMBL" id="KAK3233506.1"/>
    </source>
</evidence>
<protein>
    <recommendedName>
        <fullName evidence="3">AB hydrolase-1 domain-containing protein</fullName>
    </recommendedName>
</protein>
<dbReference type="Proteomes" id="UP001190700">
    <property type="component" value="Unassembled WGS sequence"/>
</dbReference>
<reference evidence="1 2" key="1">
    <citation type="journal article" date="2015" name="Genome Biol. Evol.">
        <title>Comparative Genomics of a Bacterivorous Green Alga Reveals Evolutionary Causalities and Consequences of Phago-Mixotrophic Mode of Nutrition.</title>
        <authorList>
            <person name="Burns J.A."/>
            <person name="Paasch A."/>
            <person name="Narechania A."/>
            <person name="Kim E."/>
        </authorList>
    </citation>
    <scope>NUCLEOTIDE SEQUENCE [LARGE SCALE GENOMIC DNA]</scope>
    <source>
        <strain evidence="1 2">PLY_AMNH</strain>
    </source>
</reference>
<dbReference type="PANTHER" id="PTHR46438">
    <property type="entry name" value="ALPHA/BETA-HYDROLASES SUPERFAMILY PROTEIN"/>
    <property type="match status" value="1"/>
</dbReference>
<comment type="caution">
    <text evidence="1">The sequence shown here is derived from an EMBL/GenBank/DDBJ whole genome shotgun (WGS) entry which is preliminary data.</text>
</comment>
<proteinExistence type="predicted"/>
<organism evidence="1 2">
    <name type="scientific">Cymbomonas tetramitiformis</name>
    <dbReference type="NCBI Taxonomy" id="36881"/>
    <lineage>
        <taxon>Eukaryota</taxon>
        <taxon>Viridiplantae</taxon>
        <taxon>Chlorophyta</taxon>
        <taxon>Pyramimonadophyceae</taxon>
        <taxon>Pyramimonadales</taxon>
        <taxon>Pyramimonadaceae</taxon>
        <taxon>Cymbomonas</taxon>
    </lineage>
</organism>